<feature type="region of interest" description="Disordered" evidence="1">
    <location>
        <begin position="557"/>
        <end position="588"/>
    </location>
</feature>
<organism evidence="2 3">
    <name type="scientific">Epichloe bromicola</name>
    <dbReference type="NCBI Taxonomy" id="79588"/>
    <lineage>
        <taxon>Eukaryota</taxon>
        <taxon>Fungi</taxon>
        <taxon>Dikarya</taxon>
        <taxon>Ascomycota</taxon>
        <taxon>Pezizomycotina</taxon>
        <taxon>Sordariomycetes</taxon>
        <taxon>Hypocreomycetidae</taxon>
        <taxon>Hypocreales</taxon>
        <taxon>Clavicipitaceae</taxon>
        <taxon>Epichloe</taxon>
    </lineage>
</organism>
<gene>
    <name evidence="2" type="primary">g5678</name>
    <name evidence="2" type="ORF">EsDP_00005678</name>
</gene>
<keyword evidence="3" id="KW-1185">Reference proteome</keyword>
<name>A0ABQ0CVD1_9HYPO</name>
<comment type="caution">
    <text evidence="2">The sequence shown here is derived from an EMBL/GenBank/DDBJ whole genome shotgun (WGS) entry which is preliminary data.</text>
</comment>
<evidence type="ECO:0000256" key="1">
    <source>
        <dbReference type="SAM" id="MobiDB-lite"/>
    </source>
</evidence>
<accession>A0ABQ0CVD1</accession>
<dbReference type="Proteomes" id="UP001562357">
    <property type="component" value="Unassembled WGS sequence"/>
</dbReference>
<feature type="compositionally biased region" description="Acidic residues" evidence="1">
    <location>
        <begin position="566"/>
        <end position="580"/>
    </location>
</feature>
<evidence type="ECO:0000313" key="2">
    <source>
        <dbReference type="EMBL" id="GAB0137413.1"/>
    </source>
</evidence>
<protein>
    <submittedName>
        <fullName evidence="2">Uncharacterized protein</fullName>
    </submittedName>
</protein>
<evidence type="ECO:0000313" key="3">
    <source>
        <dbReference type="Proteomes" id="UP001562357"/>
    </source>
</evidence>
<sequence length="588" mass="67177">MTLLDLPPEVRLAIYDAYVAVDGGYVLKPETNKLTPANGNEKHEFALQLTCKQIACEMRGLALRRNTLNFRAEYSNEGRIAAARFHHIQATIAGLLLCFLTNQDHSRAEGVNVEAATEGDDDIDNDGVPYFTHSIIDEVVKEFPQLKTFFRAILNQGELLNSIPFNAAERFGVSPSALRRGAWRTFQLAIENGTVLDGQMSWIFQCPKRANALAQDFPPWSFHPTREVFEGLMENSGMLFRRLGHDYWTKPHVDGLGIRQYTQGRYKFSAAAHAIHYLSHCPQQVRMHIRRIRLYEDTLSVAFPECHALGLIPFCQENPHLFIERHVDMWRTVFRTSLSSSMYYWTVEAEREVALNPEYQEESANGTRLNTKRASRSFALWVCEALELARSGMPKGSFKLVFDGDSAPKPSSQIFRDVIQRDAVWQRVIKMQRDQWTLTEQEQSEKLAETFDFSFSPWYFIDGYPDAIDDMARNKHRLIECSFATSLSHLDPVTEYRKYSYLEPGLDAVFALFAAFDSNSERFVDMPHSLPSWKDLVAEDILPEFFDPDQDLDQVSDADFNMLSSDSDDASDDGEDEEDASSTFGNHE</sequence>
<proteinExistence type="predicted"/>
<reference evidence="3" key="1">
    <citation type="submission" date="2024-06" db="EMBL/GenBank/DDBJ databases">
        <title>Draft Genome Sequences of Epichloe bromicola Strains Isolated from Elymus ciliaris.</title>
        <authorList>
            <consortium name="Epichloe bromicola genome sequencing consortium"/>
            <person name="Miura A."/>
            <person name="Imano S."/>
            <person name="Ashida A."/>
            <person name="Sato I."/>
            <person name="Chiba S."/>
            <person name="Tanaka A."/>
            <person name="Camagna M."/>
            <person name="Takemoto D."/>
        </authorList>
    </citation>
    <scope>NUCLEOTIDE SEQUENCE [LARGE SCALE GENOMIC DNA]</scope>
    <source>
        <strain evidence="3">DP</strain>
    </source>
</reference>
<dbReference type="EMBL" id="BAAFGZ010000277">
    <property type="protein sequence ID" value="GAB0137413.1"/>
    <property type="molecule type" value="Genomic_DNA"/>
</dbReference>